<evidence type="ECO:0000259" key="1">
    <source>
        <dbReference type="PROSITE" id="PS50404"/>
    </source>
</evidence>
<keyword evidence="3" id="KW-0808">Transferase</keyword>
<dbReference type="GO" id="GO:0004364">
    <property type="term" value="F:glutathione transferase activity"/>
    <property type="evidence" value="ECO:0007669"/>
    <property type="project" value="UniProtKB-EC"/>
</dbReference>
<dbReference type="Gene3D" id="3.40.30.10">
    <property type="entry name" value="Glutaredoxin"/>
    <property type="match status" value="1"/>
</dbReference>
<evidence type="ECO:0000313" key="3">
    <source>
        <dbReference type="EMBL" id="MBE1506436.1"/>
    </source>
</evidence>
<dbReference type="Proteomes" id="UP000620262">
    <property type="component" value="Unassembled WGS sequence"/>
</dbReference>
<dbReference type="SFLD" id="SFLDS00019">
    <property type="entry name" value="Glutathione_Transferase_(cytos"/>
    <property type="match status" value="1"/>
</dbReference>
<dbReference type="PANTHER" id="PTHR43968:SF6">
    <property type="entry name" value="GLUTATHIONE S-TRANSFERASE OMEGA"/>
    <property type="match status" value="1"/>
</dbReference>
<dbReference type="Gene3D" id="1.20.1050.10">
    <property type="match status" value="1"/>
</dbReference>
<keyword evidence="4" id="KW-1185">Reference proteome</keyword>
<dbReference type="InterPro" id="IPR036282">
    <property type="entry name" value="Glutathione-S-Trfase_C_sf"/>
</dbReference>
<dbReference type="PROSITE" id="PS51354">
    <property type="entry name" value="GLUTAREDOXIN_2"/>
    <property type="match status" value="1"/>
</dbReference>
<dbReference type="CDD" id="cd00299">
    <property type="entry name" value="GST_C_family"/>
    <property type="match status" value="1"/>
</dbReference>
<organism evidence="3 4">
    <name type="scientific">Rhizobium viscosum</name>
    <name type="common">Arthrobacter viscosus</name>
    <dbReference type="NCBI Taxonomy" id="1673"/>
    <lineage>
        <taxon>Bacteria</taxon>
        <taxon>Pseudomonadati</taxon>
        <taxon>Pseudomonadota</taxon>
        <taxon>Alphaproteobacteria</taxon>
        <taxon>Hyphomicrobiales</taxon>
        <taxon>Rhizobiaceae</taxon>
        <taxon>Rhizobium/Agrobacterium group</taxon>
        <taxon>Rhizobium</taxon>
    </lineage>
</organism>
<dbReference type="InterPro" id="IPR010987">
    <property type="entry name" value="Glutathione-S-Trfase_C-like"/>
</dbReference>
<accession>A0ABR9ITC1</accession>
<dbReference type="Pfam" id="PF13410">
    <property type="entry name" value="GST_C_2"/>
    <property type="match status" value="1"/>
</dbReference>
<gene>
    <name evidence="3" type="ORF">H4W29_003617</name>
</gene>
<dbReference type="InterPro" id="IPR036249">
    <property type="entry name" value="Thioredoxin-like_sf"/>
</dbReference>
<dbReference type="InterPro" id="IPR050983">
    <property type="entry name" value="GST_Omega/HSP26"/>
</dbReference>
<dbReference type="SFLD" id="SFLDG00358">
    <property type="entry name" value="Main_(cytGST)"/>
    <property type="match status" value="1"/>
</dbReference>
<dbReference type="SUPFAM" id="SSF52833">
    <property type="entry name" value="Thioredoxin-like"/>
    <property type="match status" value="1"/>
</dbReference>
<sequence>MSAAMPLVIYLHPLSSYSQKAKTALYEKNLPFEVKLLDGGEPITSEFQAKWPIKRFPILEHGGDFIFEATSIIEYIDALSPGDQPLIPRDPAMAIKVRMWDRFFDNYVQYPQQRMVNAARGWEMEPDDGYVRWRQALETAYGILDAHMKDRLWAASETFSLADCSAAPALLYADWAHPVPEHFKNVRAYRARLLQRPSYARALDEARPYRHFYPLGAPVGRD</sequence>
<protein>
    <submittedName>
        <fullName evidence="3">Glutathione S-transferase</fullName>
        <ecNumber evidence="3">2.5.1.18</ecNumber>
    </submittedName>
</protein>
<proteinExistence type="predicted"/>
<dbReference type="CDD" id="cd00570">
    <property type="entry name" value="GST_N_family"/>
    <property type="match status" value="1"/>
</dbReference>
<dbReference type="EC" id="2.5.1.18" evidence="3"/>
<dbReference type="InterPro" id="IPR004045">
    <property type="entry name" value="Glutathione_S-Trfase_N"/>
</dbReference>
<evidence type="ECO:0000313" key="4">
    <source>
        <dbReference type="Proteomes" id="UP000620262"/>
    </source>
</evidence>
<reference evidence="3 4" key="1">
    <citation type="submission" date="2020-10" db="EMBL/GenBank/DDBJ databases">
        <title>Sequencing the genomes of 1000 actinobacteria strains.</title>
        <authorList>
            <person name="Klenk H.-P."/>
        </authorList>
    </citation>
    <scope>NUCLEOTIDE SEQUENCE [LARGE SCALE GENOMIC DNA]</scope>
    <source>
        <strain evidence="3 4">DSM 7307</strain>
    </source>
</reference>
<dbReference type="PROSITE" id="PS50404">
    <property type="entry name" value="GST_NTER"/>
    <property type="match status" value="1"/>
</dbReference>
<evidence type="ECO:0000259" key="2">
    <source>
        <dbReference type="PROSITE" id="PS50405"/>
    </source>
</evidence>
<dbReference type="Pfam" id="PF13417">
    <property type="entry name" value="GST_N_3"/>
    <property type="match status" value="1"/>
</dbReference>
<dbReference type="SUPFAM" id="SSF47616">
    <property type="entry name" value="GST C-terminal domain-like"/>
    <property type="match status" value="1"/>
</dbReference>
<feature type="domain" description="GST N-terminal" evidence="1">
    <location>
        <begin position="5"/>
        <end position="84"/>
    </location>
</feature>
<dbReference type="PANTHER" id="PTHR43968">
    <property type="match status" value="1"/>
</dbReference>
<name>A0ABR9ITC1_RHIVS</name>
<feature type="domain" description="GST C-terminal" evidence="2">
    <location>
        <begin position="90"/>
        <end position="212"/>
    </location>
</feature>
<dbReference type="PROSITE" id="PS50405">
    <property type="entry name" value="GST_CTER"/>
    <property type="match status" value="1"/>
</dbReference>
<dbReference type="InterPro" id="IPR040079">
    <property type="entry name" value="Glutathione_S-Trfase"/>
</dbReference>
<comment type="caution">
    <text evidence="3">The sequence shown here is derived from an EMBL/GenBank/DDBJ whole genome shotgun (WGS) entry which is preliminary data.</text>
</comment>
<dbReference type="EMBL" id="JADBEC010000001">
    <property type="protein sequence ID" value="MBE1506436.1"/>
    <property type="molecule type" value="Genomic_DNA"/>
</dbReference>